<reference evidence="2 3" key="1">
    <citation type="submission" date="2022-05" db="EMBL/GenBank/DDBJ databases">
        <authorList>
            <consortium name="Genoscope - CEA"/>
            <person name="William W."/>
        </authorList>
    </citation>
    <scope>NUCLEOTIDE SEQUENCE [LARGE SCALE GENOMIC DNA]</scope>
</reference>
<gene>
    <name evidence="2" type="ORF">PEVE_00023059</name>
</gene>
<evidence type="ECO:0000313" key="2">
    <source>
        <dbReference type="EMBL" id="CAH3024489.1"/>
    </source>
</evidence>
<feature type="non-terminal residue" evidence="2">
    <location>
        <position position="138"/>
    </location>
</feature>
<proteinExistence type="predicted"/>
<sequence>LFLHHGPTKEGGARVERTTQVRPDGVPPTSGRRPLVEPSGGAVARPKKKWLSPLPPPHGSPTLGEIFFWFQIGMMVEMARQPPNLDRLMNEGIAFVIDTFKHRIPQCPIGQRPVMIGRRKAAYDTVDKVMKRLDLIMN</sequence>
<feature type="region of interest" description="Disordered" evidence="1">
    <location>
        <begin position="1"/>
        <end position="56"/>
    </location>
</feature>
<protein>
    <submittedName>
        <fullName evidence="2">Uncharacterized protein</fullName>
    </submittedName>
</protein>
<evidence type="ECO:0000313" key="3">
    <source>
        <dbReference type="Proteomes" id="UP001159427"/>
    </source>
</evidence>
<keyword evidence="3" id="KW-1185">Reference proteome</keyword>
<organism evidence="2 3">
    <name type="scientific">Porites evermanni</name>
    <dbReference type="NCBI Taxonomy" id="104178"/>
    <lineage>
        <taxon>Eukaryota</taxon>
        <taxon>Metazoa</taxon>
        <taxon>Cnidaria</taxon>
        <taxon>Anthozoa</taxon>
        <taxon>Hexacorallia</taxon>
        <taxon>Scleractinia</taxon>
        <taxon>Fungiina</taxon>
        <taxon>Poritidae</taxon>
        <taxon>Porites</taxon>
    </lineage>
</organism>
<name>A0ABN8MBT8_9CNID</name>
<dbReference type="Proteomes" id="UP001159427">
    <property type="component" value="Unassembled WGS sequence"/>
</dbReference>
<evidence type="ECO:0000256" key="1">
    <source>
        <dbReference type="SAM" id="MobiDB-lite"/>
    </source>
</evidence>
<feature type="compositionally biased region" description="Basic and acidic residues" evidence="1">
    <location>
        <begin position="7"/>
        <end position="19"/>
    </location>
</feature>
<comment type="caution">
    <text evidence="2">The sequence shown here is derived from an EMBL/GenBank/DDBJ whole genome shotgun (WGS) entry which is preliminary data.</text>
</comment>
<accession>A0ABN8MBT8</accession>
<feature type="non-terminal residue" evidence="2">
    <location>
        <position position="1"/>
    </location>
</feature>
<dbReference type="EMBL" id="CALNXI010000306">
    <property type="protein sequence ID" value="CAH3024489.1"/>
    <property type="molecule type" value="Genomic_DNA"/>
</dbReference>